<reference evidence="3" key="1">
    <citation type="submission" date="2016-10" db="EMBL/GenBank/DDBJ databases">
        <authorList>
            <person name="Varghese N."/>
            <person name="Submissions S."/>
        </authorList>
    </citation>
    <scope>NUCLEOTIDE SEQUENCE [LARGE SCALE GENOMIC DNA]</scope>
    <source>
        <strain evidence="3">DSM 44796</strain>
    </source>
</reference>
<protein>
    <submittedName>
        <fullName evidence="2">Uncharacterized protein</fullName>
    </submittedName>
</protein>
<dbReference type="AlphaFoldDB" id="A0A1G8Q5F8"/>
<name>A0A1G8Q5F8_9PSEU</name>
<evidence type="ECO:0000313" key="2">
    <source>
        <dbReference type="EMBL" id="SDI99921.1"/>
    </source>
</evidence>
<dbReference type="Proteomes" id="UP000199682">
    <property type="component" value="Unassembled WGS sequence"/>
</dbReference>
<sequence>MRYSAIALAFLLLGCSAGTSSLPTITPAVTSATGSPLPDLQPRLDAIGVLLTDCAARLRGEPVAPADNCSHVMPDVTAVIDEVEKQAAKLPPAGQAAISEVRRQLSEIAPCEPWFAAGGLSEDGQLDARCKKAWDALYKSYNAIRNSA</sequence>
<evidence type="ECO:0000313" key="3">
    <source>
        <dbReference type="Proteomes" id="UP000199682"/>
    </source>
</evidence>
<gene>
    <name evidence="2" type="ORF">SAMN04488074_101243</name>
</gene>
<dbReference type="EMBL" id="FNET01000001">
    <property type="protein sequence ID" value="SDI99921.1"/>
    <property type="molecule type" value="Genomic_DNA"/>
</dbReference>
<organism evidence="2 3">
    <name type="scientific">Lentzea albidocapillata subsp. violacea</name>
    <dbReference type="NCBI Taxonomy" id="128104"/>
    <lineage>
        <taxon>Bacteria</taxon>
        <taxon>Bacillati</taxon>
        <taxon>Actinomycetota</taxon>
        <taxon>Actinomycetes</taxon>
        <taxon>Pseudonocardiales</taxon>
        <taxon>Pseudonocardiaceae</taxon>
        <taxon>Lentzea</taxon>
    </lineage>
</organism>
<proteinExistence type="predicted"/>
<evidence type="ECO:0000256" key="1">
    <source>
        <dbReference type="SAM" id="SignalP"/>
    </source>
</evidence>
<dbReference type="PROSITE" id="PS51257">
    <property type="entry name" value="PROKAR_LIPOPROTEIN"/>
    <property type="match status" value="1"/>
</dbReference>
<feature type="signal peptide" evidence="1">
    <location>
        <begin position="1"/>
        <end position="19"/>
    </location>
</feature>
<dbReference type="RefSeq" id="WP_143027569.1">
    <property type="nucleotide sequence ID" value="NZ_FNET01000001.1"/>
</dbReference>
<keyword evidence="1" id="KW-0732">Signal</keyword>
<feature type="chain" id="PRO_5038610101" evidence="1">
    <location>
        <begin position="20"/>
        <end position="148"/>
    </location>
</feature>
<accession>A0A1G8Q5F8</accession>